<protein>
    <submittedName>
        <fullName evidence="2">YozE family protein</fullName>
    </submittedName>
</protein>
<feature type="domain" description="HTH cro/C1-type" evidence="1">
    <location>
        <begin position="8"/>
        <end position="43"/>
    </location>
</feature>
<dbReference type="PROSITE" id="PS50943">
    <property type="entry name" value="HTH_CROC1"/>
    <property type="match status" value="1"/>
</dbReference>
<evidence type="ECO:0000313" key="2">
    <source>
        <dbReference type="EMBL" id="MFC3444087.1"/>
    </source>
</evidence>
<name>A0ABV7NNN8_9SPHN</name>
<dbReference type="EMBL" id="JBHRVU010000005">
    <property type="protein sequence ID" value="MFC3444087.1"/>
    <property type="molecule type" value="Genomic_DNA"/>
</dbReference>
<dbReference type="Pfam" id="PF06855">
    <property type="entry name" value="YozE_SAM_like"/>
    <property type="match status" value="1"/>
</dbReference>
<dbReference type="Gene3D" id="1.10.260.40">
    <property type="entry name" value="lambda repressor-like DNA-binding domains"/>
    <property type="match status" value="1"/>
</dbReference>
<dbReference type="InterPro" id="IPR001387">
    <property type="entry name" value="Cro/C1-type_HTH"/>
</dbReference>
<dbReference type="Proteomes" id="UP001595681">
    <property type="component" value="Unassembled WGS sequence"/>
</dbReference>
<dbReference type="RefSeq" id="WP_380798989.1">
    <property type="nucleotide sequence ID" value="NZ_JBHRVU010000005.1"/>
</dbReference>
<dbReference type="InterPro" id="IPR023089">
    <property type="entry name" value="YozE_SAM-like"/>
</dbReference>
<dbReference type="SUPFAM" id="SSF140652">
    <property type="entry name" value="YozE-like"/>
    <property type="match status" value="1"/>
</dbReference>
<accession>A0ABV7NNN8</accession>
<dbReference type="SUPFAM" id="SSF47413">
    <property type="entry name" value="lambda repressor-like DNA-binding domains"/>
    <property type="match status" value="1"/>
</dbReference>
<evidence type="ECO:0000259" key="1">
    <source>
        <dbReference type="PROSITE" id="PS50943"/>
    </source>
</evidence>
<dbReference type="InterPro" id="IPR010982">
    <property type="entry name" value="Lambda_DNA-bd_dom_sf"/>
</dbReference>
<gene>
    <name evidence="2" type="ORF">ACFOKF_23335</name>
</gene>
<dbReference type="CDD" id="cd00093">
    <property type="entry name" value="HTH_XRE"/>
    <property type="match status" value="1"/>
</dbReference>
<dbReference type="Pfam" id="PF13560">
    <property type="entry name" value="HTH_31"/>
    <property type="match status" value="1"/>
</dbReference>
<reference evidence="3" key="1">
    <citation type="journal article" date="2019" name="Int. J. Syst. Evol. Microbiol.">
        <title>The Global Catalogue of Microorganisms (GCM) 10K type strain sequencing project: providing services to taxonomists for standard genome sequencing and annotation.</title>
        <authorList>
            <consortium name="The Broad Institute Genomics Platform"/>
            <consortium name="The Broad Institute Genome Sequencing Center for Infectious Disease"/>
            <person name="Wu L."/>
            <person name="Ma J."/>
        </authorList>
    </citation>
    <scope>NUCLEOTIDE SEQUENCE [LARGE SCALE GENOMIC DNA]</scope>
    <source>
        <strain evidence="3">CCM 7491</strain>
    </source>
</reference>
<organism evidence="2 3">
    <name type="scientific">Sphingobium rhizovicinum</name>
    <dbReference type="NCBI Taxonomy" id="432308"/>
    <lineage>
        <taxon>Bacteria</taxon>
        <taxon>Pseudomonadati</taxon>
        <taxon>Pseudomonadota</taxon>
        <taxon>Alphaproteobacteria</taxon>
        <taxon>Sphingomonadales</taxon>
        <taxon>Sphingomonadaceae</taxon>
        <taxon>Sphingobium</taxon>
    </lineage>
</organism>
<keyword evidence="3" id="KW-1185">Reference proteome</keyword>
<dbReference type="Gene3D" id="1.10.150.260">
    <property type="entry name" value="YozE SAM-like"/>
    <property type="match status" value="1"/>
</dbReference>
<comment type="caution">
    <text evidence="2">The sequence shown here is derived from an EMBL/GenBank/DDBJ whole genome shotgun (WGS) entry which is preliminary data.</text>
</comment>
<dbReference type="InterPro" id="IPR036806">
    <property type="entry name" value="YozE_SAM-like_sf"/>
</dbReference>
<proteinExistence type="predicted"/>
<sequence length="283" mass="31638">MAMTGDELRAMRVRKRWTQSQLATHLKVTPQYVGMMERGEKDIQSHVEEAARSAMGDPDHPDLYVPDGALYREAQQAVLTALRQHPDLSLNGFRYTGFDKDPFEGAKSEHESRARLFSDDSLAQIATAIRWIDSVKRIKTYKCGSYGAKHRAEKWGKENGLASYVANGALIAAAVHRKVGLRREQNNPNAELALDPDPMPEPKSGTFAHWLHKQVKRNDPVGDLARDAAQDRTFPVDTSSGPKLRSYMRSCWASDAAIDALEEALTEWRGTKTRRVPKPATGL</sequence>
<evidence type="ECO:0000313" key="3">
    <source>
        <dbReference type="Proteomes" id="UP001595681"/>
    </source>
</evidence>